<feature type="transmembrane region" description="Helical" evidence="2">
    <location>
        <begin position="102"/>
        <end position="118"/>
    </location>
</feature>
<feature type="transmembrane region" description="Helical" evidence="2">
    <location>
        <begin position="21"/>
        <end position="42"/>
    </location>
</feature>
<evidence type="ECO:0000313" key="4">
    <source>
        <dbReference type="Proteomes" id="UP001224775"/>
    </source>
</evidence>
<keyword evidence="2" id="KW-0812">Transmembrane</keyword>
<comment type="caution">
    <text evidence="3">The sequence shown here is derived from an EMBL/GenBank/DDBJ whole genome shotgun (WGS) entry which is preliminary data.</text>
</comment>
<dbReference type="AlphaFoldDB" id="A0AAD9DCU9"/>
<feature type="region of interest" description="Disordered" evidence="1">
    <location>
        <begin position="296"/>
        <end position="320"/>
    </location>
</feature>
<evidence type="ECO:0000256" key="2">
    <source>
        <dbReference type="SAM" id="Phobius"/>
    </source>
</evidence>
<dbReference type="Proteomes" id="UP001224775">
    <property type="component" value="Unassembled WGS sequence"/>
</dbReference>
<dbReference type="EMBL" id="JATAAI010000013">
    <property type="protein sequence ID" value="KAK1741284.1"/>
    <property type="molecule type" value="Genomic_DNA"/>
</dbReference>
<gene>
    <name evidence="3" type="ORF">QTG54_007762</name>
</gene>
<feature type="transmembrane region" description="Helical" evidence="2">
    <location>
        <begin position="555"/>
        <end position="575"/>
    </location>
</feature>
<evidence type="ECO:0000313" key="3">
    <source>
        <dbReference type="EMBL" id="KAK1741284.1"/>
    </source>
</evidence>
<keyword evidence="2" id="KW-1133">Transmembrane helix</keyword>
<keyword evidence="4" id="KW-1185">Reference proteome</keyword>
<reference evidence="3" key="1">
    <citation type="submission" date="2023-06" db="EMBL/GenBank/DDBJ databases">
        <title>Survivors Of The Sea: Transcriptome response of Skeletonema marinoi to long-term dormancy.</title>
        <authorList>
            <person name="Pinder M.I.M."/>
            <person name="Kourtchenko O."/>
            <person name="Robertson E.K."/>
            <person name="Larsson T."/>
            <person name="Maumus F."/>
            <person name="Osuna-Cruz C.M."/>
            <person name="Vancaester E."/>
            <person name="Stenow R."/>
            <person name="Vandepoele K."/>
            <person name="Ploug H."/>
            <person name="Bruchert V."/>
            <person name="Godhe A."/>
            <person name="Topel M."/>
        </authorList>
    </citation>
    <scope>NUCLEOTIDE SEQUENCE</scope>
    <source>
        <strain evidence="3">R05AC</strain>
    </source>
</reference>
<evidence type="ECO:0000256" key="1">
    <source>
        <dbReference type="SAM" id="MobiDB-lite"/>
    </source>
</evidence>
<name>A0AAD9DCU9_9STRA</name>
<protein>
    <submittedName>
        <fullName evidence="3">Uncharacterized protein</fullName>
    </submittedName>
</protein>
<accession>A0AAD9DCU9</accession>
<sequence>MTMKQHWQRLQTILTTPHIEVTLRMTLSMLLSYISVFANVPYITPIELAPLMGILVPFLVMLFPTLSFSFGSLILPTFSVFLYCFVSSTALLAIAASESGGTVAYIACFGVWSFWNCTSLRWDKSEGSKVSIILIAVVFQTVLIWPTFVTVQDGFTVPDASLLPNTQLALQGYLADTVAIATSMGVGTHQLTIQSGVLQGIVAQVRIDDENEASTYLPGGMWLVKGMWTYSGVNNPLASYQNMMVFTCWMILFLVVAVLLPPARTIRSAVWRGMIPAALKDAAGILRAHVENVMGEVNDDDDANQNSNANREQEDDDNKHKAMAEMKAAQLQGKCIYHMNALFDGTLAKYTVFEPRLLTNPCSHPPECTAYYLAKLSMLVARVSSASVGIQLFTSREFCYDNLSSGVYSNAADNLEVCAKALAAGNAGLLDDISYVNSCSLSSGGIAGEGGEDQNSLKDEDAFEMHHRTEEIAVMSKKWLGAMSATGRKGGADSDDKDVGFCSKESFASMLQNLKPWIRVHISHYIHLFQHLLAPFRKSTWQSLMDAESYDFIKLIWCIKYSMGMVFLLVISVYWPAYRTDFVLAADDDPMKVVYAIQNGGWTMVAYCFATTQTAEGTVKKGILRMAGTVTGPSVLG</sequence>
<keyword evidence="2" id="KW-0472">Membrane</keyword>
<proteinExistence type="predicted"/>
<feature type="transmembrane region" description="Helical" evidence="2">
    <location>
        <begin position="130"/>
        <end position="148"/>
    </location>
</feature>
<feature type="transmembrane region" description="Helical" evidence="2">
    <location>
        <begin position="48"/>
        <end position="66"/>
    </location>
</feature>
<organism evidence="3 4">
    <name type="scientific">Skeletonema marinoi</name>
    <dbReference type="NCBI Taxonomy" id="267567"/>
    <lineage>
        <taxon>Eukaryota</taxon>
        <taxon>Sar</taxon>
        <taxon>Stramenopiles</taxon>
        <taxon>Ochrophyta</taxon>
        <taxon>Bacillariophyta</taxon>
        <taxon>Coscinodiscophyceae</taxon>
        <taxon>Thalassiosirophycidae</taxon>
        <taxon>Thalassiosirales</taxon>
        <taxon>Skeletonemataceae</taxon>
        <taxon>Skeletonema</taxon>
        <taxon>Skeletonema marinoi-dohrnii complex</taxon>
    </lineage>
</organism>
<feature type="transmembrane region" description="Helical" evidence="2">
    <location>
        <begin position="243"/>
        <end position="263"/>
    </location>
</feature>
<feature type="transmembrane region" description="Helical" evidence="2">
    <location>
        <begin position="73"/>
        <end position="96"/>
    </location>
</feature>